<organism evidence="1 2">
    <name type="scientific">Ricinus communis</name>
    <name type="common">Castor bean</name>
    <dbReference type="NCBI Taxonomy" id="3988"/>
    <lineage>
        <taxon>Eukaryota</taxon>
        <taxon>Viridiplantae</taxon>
        <taxon>Streptophyta</taxon>
        <taxon>Embryophyta</taxon>
        <taxon>Tracheophyta</taxon>
        <taxon>Spermatophyta</taxon>
        <taxon>Magnoliopsida</taxon>
        <taxon>eudicotyledons</taxon>
        <taxon>Gunneridae</taxon>
        <taxon>Pentapetalae</taxon>
        <taxon>rosids</taxon>
        <taxon>fabids</taxon>
        <taxon>Malpighiales</taxon>
        <taxon>Euphorbiaceae</taxon>
        <taxon>Acalyphoideae</taxon>
        <taxon>Acalypheae</taxon>
        <taxon>Ricinus</taxon>
    </lineage>
</organism>
<evidence type="ECO:0008006" key="3">
    <source>
        <dbReference type="Google" id="ProtNLM"/>
    </source>
</evidence>
<sequence length="138" mass="15081">MQDYRAQLATNPQELEEILGPISDAGVDIFDASTRYFDIPAFEGSTLNLAGWAKKVTGKPTMTVGGIGLNKGFGGSMDKRTDSDSVNNLDLLLSRFEAGEFDLIGVGRSLLNDPAWIRKARAGEPFDVFDPKNLRRLT</sequence>
<evidence type="ECO:0000313" key="2">
    <source>
        <dbReference type="Proteomes" id="UP000008311"/>
    </source>
</evidence>
<proteinExistence type="predicted"/>
<dbReference type="InParanoid" id="B9TCW7"/>
<dbReference type="SUPFAM" id="SSF51395">
    <property type="entry name" value="FMN-linked oxidoreductases"/>
    <property type="match status" value="1"/>
</dbReference>
<accession>B9TCW7</accession>
<protein>
    <recommendedName>
        <fullName evidence="3">NADH:flavin oxidoreductase/NADH oxidase N-terminal domain-containing protein</fullName>
    </recommendedName>
</protein>
<evidence type="ECO:0000313" key="1">
    <source>
        <dbReference type="EMBL" id="EEF26295.1"/>
    </source>
</evidence>
<gene>
    <name evidence="1" type="ORF">RCOM_1921250</name>
</gene>
<dbReference type="EMBL" id="EQ977648">
    <property type="protein sequence ID" value="EEF26295.1"/>
    <property type="molecule type" value="Genomic_DNA"/>
</dbReference>
<reference evidence="2" key="1">
    <citation type="journal article" date="2010" name="Nat. Biotechnol.">
        <title>Draft genome sequence of the oilseed species Ricinus communis.</title>
        <authorList>
            <person name="Chan A.P."/>
            <person name="Crabtree J."/>
            <person name="Zhao Q."/>
            <person name="Lorenzi H."/>
            <person name="Orvis J."/>
            <person name="Puiu D."/>
            <person name="Melake-Berhan A."/>
            <person name="Jones K.M."/>
            <person name="Redman J."/>
            <person name="Chen G."/>
            <person name="Cahoon E.B."/>
            <person name="Gedil M."/>
            <person name="Stanke M."/>
            <person name="Haas B.J."/>
            <person name="Wortman J.R."/>
            <person name="Fraser-Liggett C.M."/>
            <person name="Ravel J."/>
            <person name="Rabinowicz P.D."/>
        </authorList>
    </citation>
    <scope>NUCLEOTIDE SEQUENCE [LARGE SCALE GENOMIC DNA]</scope>
    <source>
        <strain evidence="2">cv. Hale</strain>
    </source>
</reference>
<dbReference type="Proteomes" id="UP000008311">
    <property type="component" value="Unassembled WGS sequence"/>
</dbReference>
<keyword evidence="2" id="KW-1185">Reference proteome</keyword>
<dbReference type="InterPro" id="IPR013785">
    <property type="entry name" value="Aldolase_TIM"/>
</dbReference>
<dbReference type="AlphaFoldDB" id="B9TCW7"/>
<dbReference type="Gene3D" id="3.20.20.70">
    <property type="entry name" value="Aldolase class I"/>
    <property type="match status" value="1"/>
</dbReference>
<name>B9TCW7_RICCO</name>